<evidence type="ECO:0000259" key="2">
    <source>
        <dbReference type="PROSITE" id="PS51352"/>
    </source>
</evidence>
<evidence type="ECO:0000313" key="4">
    <source>
        <dbReference type="Proteomes" id="UP000770785"/>
    </source>
</evidence>
<gene>
    <name evidence="3" type="ORF">GGR27_003070</name>
</gene>
<organism evidence="3 4">
    <name type="scientific">Neolewinella antarctica</name>
    <dbReference type="NCBI Taxonomy" id="442734"/>
    <lineage>
        <taxon>Bacteria</taxon>
        <taxon>Pseudomonadati</taxon>
        <taxon>Bacteroidota</taxon>
        <taxon>Saprospiria</taxon>
        <taxon>Saprospirales</taxon>
        <taxon>Lewinellaceae</taxon>
        <taxon>Neolewinella</taxon>
    </lineage>
</organism>
<dbReference type="RefSeq" id="WP_168038750.1">
    <property type="nucleotide sequence ID" value="NZ_JAATJH010000005.1"/>
</dbReference>
<evidence type="ECO:0000313" key="3">
    <source>
        <dbReference type="EMBL" id="NJC27553.1"/>
    </source>
</evidence>
<keyword evidence="1" id="KW-0732">Signal</keyword>
<keyword evidence="4" id="KW-1185">Reference proteome</keyword>
<comment type="caution">
    <text evidence="3">The sequence shown here is derived from an EMBL/GenBank/DDBJ whole genome shotgun (WGS) entry which is preliminary data.</text>
</comment>
<dbReference type="PROSITE" id="PS51352">
    <property type="entry name" value="THIOREDOXIN_2"/>
    <property type="match status" value="1"/>
</dbReference>
<feature type="signal peptide" evidence="1">
    <location>
        <begin position="1"/>
        <end position="23"/>
    </location>
</feature>
<dbReference type="GO" id="GO:0016853">
    <property type="term" value="F:isomerase activity"/>
    <property type="evidence" value="ECO:0007669"/>
    <property type="project" value="UniProtKB-KW"/>
</dbReference>
<dbReference type="PANTHER" id="PTHR43601:SF3">
    <property type="entry name" value="THIOREDOXIN, MITOCHONDRIAL"/>
    <property type="match status" value="1"/>
</dbReference>
<reference evidence="3 4" key="1">
    <citation type="submission" date="2020-03" db="EMBL/GenBank/DDBJ databases">
        <title>Genomic Encyclopedia of Type Strains, Phase IV (KMG-IV): sequencing the most valuable type-strain genomes for metagenomic binning, comparative biology and taxonomic classification.</title>
        <authorList>
            <person name="Goeker M."/>
        </authorList>
    </citation>
    <scope>NUCLEOTIDE SEQUENCE [LARGE SCALE GENOMIC DNA]</scope>
    <source>
        <strain evidence="3 4">DSM 105096</strain>
    </source>
</reference>
<feature type="chain" id="PRO_5047386327" evidence="1">
    <location>
        <begin position="24"/>
        <end position="401"/>
    </location>
</feature>
<feature type="domain" description="Thioredoxin" evidence="2">
    <location>
        <begin position="13"/>
        <end position="139"/>
    </location>
</feature>
<dbReference type="InterPro" id="IPR036249">
    <property type="entry name" value="Thioredoxin-like_sf"/>
</dbReference>
<name>A0ABX0XF94_9BACT</name>
<dbReference type="Proteomes" id="UP000770785">
    <property type="component" value="Unassembled WGS sequence"/>
</dbReference>
<dbReference type="SUPFAM" id="SSF52833">
    <property type="entry name" value="Thioredoxin-like"/>
    <property type="match status" value="1"/>
</dbReference>
<protein>
    <submittedName>
        <fullName evidence="3">Thiol-disulfide isomerase/thioredoxin</fullName>
    </submittedName>
</protein>
<dbReference type="PANTHER" id="PTHR43601">
    <property type="entry name" value="THIOREDOXIN, MITOCHONDRIAL"/>
    <property type="match status" value="1"/>
</dbReference>
<proteinExistence type="predicted"/>
<dbReference type="Gene3D" id="3.40.30.10">
    <property type="entry name" value="Glutaredoxin"/>
    <property type="match status" value="1"/>
</dbReference>
<dbReference type="EMBL" id="JAATJH010000005">
    <property type="protein sequence ID" value="NJC27553.1"/>
    <property type="molecule type" value="Genomic_DNA"/>
</dbReference>
<accession>A0ABX0XF94</accession>
<dbReference type="Pfam" id="PF00085">
    <property type="entry name" value="Thioredoxin"/>
    <property type="match status" value="1"/>
</dbReference>
<sequence>MTHLARTSLLFTLLLCTCVRAQAQGIDFFSGTWAEALEKAATEDKLIFVDAYAEWCGPCKRMAADVFPAAEVGDYYNGNFISVKMDMEKVESEEFRQNHSARAYPTLLFINAENEVVHKVVGARSKDGLIQEGGNALNKLDNLEDLALAWAEQDRTPKLALRYVRAMVRQQENHAKVTNDYLRDQQDLTTPENLDILLVAATDADSRIFDLMVKNKAAIIARAGQEAFDRQVKTAVTSTKNKALEYGDEKLLAAAVKKFATIDKVAAEAFELQGAFEMTAAGDDLKSFQKATKKYLAKAVDGDMKRLHEVYRTASASKFIDDEKIFAMAVEAEAASARLDATDGYRKYYRLAEFMLNKGKSNEALTYAQASKNAISHLTAGKRKATARSIDGLIAKIEAAR</sequence>
<dbReference type="InterPro" id="IPR013766">
    <property type="entry name" value="Thioredoxin_domain"/>
</dbReference>
<evidence type="ECO:0000256" key="1">
    <source>
        <dbReference type="SAM" id="SignalP"/>
    </source>
</evidence>
<dbReference type="CDD" id="cd02947">
    <property type="entry name" value="TRX_family"/>
    <property type="match status" value="1"/>
</dbReference>
<keyword evidence="3" id="KW-0413">Isomerase</keyword>